<organism evidence="1 2">
    <name type="scientific">Nannocystis radixulma</name>
    <dbReference type="NCBI Taxonomy" id="2995305"/>
    <lineage>
        <taxon>Bacteria</taxon>
        <taxon>Pseudomonadati</taxon>
        <taxon>Myxococcota</taxon>
        <taxon>Polyangia</taxon>
        <taxon>Nannocystales</taxon>
        <taxon>Nannocystaceae</taxon>
        <taxon>Nannocystis</taxon>
    </lineage>
</organism>
<comment type="caution">
    <text evidence="1">The sequence shown here is derived from an EMBL/GenBank/DDBJ whole genome shotgun (WGS) entry which is preliminary data.</text>
</comment>
<proteinExistence type="predicted"/>
<sequence>MASDERHDLAARAWTEELLRRLQAFCAGQETHESLQAWARTAAGGPAPTHRIACEIHLDLWNAASRLPPGDPSCPYILRPVDVVAYARQLQRGAVTIRLREFAVVKASLPAIAAQLGLESERHVLDGLGWFESLQFASPGSGRVFVLSRPLQRAHADPTILEAAAAGPEVDARDLLRDLFETLGIDLADVLELPDGFDPESLPKHTLWRQDDNGNRFAVATFTGLRKAEAALQRFLVLKHKQFYWLEDAPA</sequence>
<gene>
    <name evidence="1" type="ORF">POL58_12695</name>
</gene>
<accession>A0ABT5B3C6</accession>
<keyword evidence="2" id="KW-1185">Reference proteome</keyword>
<protein>
    <submittedName>
        <fullName evidence="1">Uncharacterized protein</fullName>
    </submittedName>
</protein>
<reference evidence="1 2" key="1">
    <citation type="submission" date="2022-11" db="EMBL/GenBank/DDBJ databases">
        <title>Minimal conservation of predation-associated metabolite biosynthetic gene clusters underscores biosynthetic potential of Myxococcota including descriptions for ten novel species: Archangium lansinium sp. nov., Myxococcus landrumus sp. nov., Nannocystis bai.</title>
        <authorList>
            <person name="Ahearne A."/>
            <person name="Stevens C."/>
            <person name="Dowd S."/>
        </authorList>
    </citation>
    <scope>NUCLEOTIDE SEQUENCE [LARGE SCALE GENOMIC DNA]</scope>
    <source>
        <strain evidence="1 2">NCELM</strain>
    </source>
</reference>
<evidence type="ECO:0000313" key="2">
    <source>
        <dbReference type="Proteomes" id="UP001217838"/>
    </source>
</evidence>
<dbReference type="Proteomes" id="UP001217838">
    <property type="component" value="Unassembled WGS sequence"/>
</dbReference>
<name>A0ABT5B3C6_9BACT</name>
<evidence type="ECO:0000313" key="1">
    <source>
        <dbReference type="EMBL" id="MDC0668607.1"/>
    </source>
</evidence>
<dbReference type="EMBL" id="JAQNDN010000004">
    <property type="protein sequence ID" value="MDC0668607.1"/>
    <property type="molecule type" value="Genomic_DNA"/>
</dbReference>
<dbReference type="RefSeq" id="WP_271997895.1">
    <property type="nucleotide sequence ID" value="NZ_JAQNDN010000004.1"/>
</dbReference>